<keyword evidence="6" id="KW-0066">ATP synthesis</keyword>
<keyword evidence="5 7" id="KW-0472">Membrane</keyword>
<evidence type="ECO:0000256" key="4">
    <source>
        <dbReference type="ARBA" id="ARBA00023128"/>
    </source>
</evidence>
<keyword evidence="3 7" id="KW-1133">Transmembrane helix</keyword>
<dbReference type="GO" id="GO:0031966">
    <property type="term" value="C:mitochondrial membrane"/>
    <property type="evidence" value="ECO:0007669"/>
    <property type="project" value="UniProtKB-SubCell"/>
</dbReference>
<comment type="subcellular location">
    <subcellularLocation>
        <location evidence="1">Mitochondrion membrane</location>
    </subcellularLocation>
</comment>
<evidence type="ECO:0000256" key="2">
    <source>
        <dbReference type="ARBA" id="ARBA00022692"/>
    </source>
</evidence>
<organism evidence="9">
    <name type="scientific">Plasmodiophora brassicae</name>
    <name type="common">Clubroot disease agent</name>
    <dbReference type="NCBI Taxonomy" id="37360"/>
    <lineage>
        <taxon>Eukaryota</taxon>
        <taxon>Sar</taxon>
        <taxon>Rhizaria</taxon>
        <taxon>Endomyxa</taxon>
        <taxon>Phytomyxea</taxon>
        <taxon>Plasmodiophorida</taxon>
        <taxon>Plasmodiophoridae</taxon>
        <taxon>Plasmodiophora</taxon>
    </lineage>
</organism>
<dbReference type="InterPro" id="IPR003319">
    <property type="entry name" value="YMF19-like_N"/>
</dbReference>
<keyword evidence="4 9" id="KW-0496">Mitochondrion</keyword>
<feature type="transmembrane region" description="Helical" evidence="7">
    <location>
        <begin position="12"/>
        <end position="32"/>
    </location>
</feature>
<dbReference type="Pfam" id="PF02326">
    <property type="entry name" value="YMF19"/>
    <property type="match status" value="1"/>
</dbReference>
<evidence type="ECO:0000256" key="3">
    <source>
        <dbReference type="ARBA" id="ARBA00022989"/>
    </source>
</evidence>
<proteinExistence type="predicted"/>
<dbReference type="EMBL" id="LS992577">
    <property type="protein sequence ID" value="SYZ47150.1"/>
    <property type="molecule type" value="Genomic_DNA"/>
</dbReference>
<accession>A0A3P3YW88</accession>
<protein>
    <submittedName>
        <fullName evidence="9">8c6e66d3-8bf1-4001-9e05-c326f76ef3b5-CDS</fullName>
    </submittedName>
</protein>
<geneLocation type="mitochondrion" evidence="9"/>
<evidence type="ECO:0000259" key="8">
    <source>
        <dbReference type="Pfam" id="PF02326"/>
    </source>
</evidence>
<gene>
    <name evidence="9" type="ORF">PLBR_LOCUS13</name>
</gene>
<evidence type="ECO:0000256" key="1">
    <source>
        <dbReference type="ARBA" id="ARBA00004325"/>
    </source>
</evidence>
<name>A0A3P3YW88_PLABS</name>
<evidence type="ECO:0000256" key="5">
    <source>
        <dbReference type="ARBA" id="ARBA00023136"/>
    </source>
</evidence>
<evidence type="ECO:0000256" key="6">
    <source>
        <dbReference type="ARBA" id="ARBA00023310"/>
    </source>
</evidence>
<sequence length="124" mass="15239">MPQLDKVTVFSQVFWTILFYYFFFLILWKYYLLDFSKLFKLREIYNSIGCGVLNERSVFVNNFIYNFLVHFKNLNITGNSLLFNKELNWKHYKQKQWDFIEQKYSKNYSVVLLRQACVSEIFFT</sequence>
<reference evidence="9" key="1">
    <citation type="submission" date="2018-05" db="EMBL/GenBank/DDBJ databases">
        <authorList>
            <person name="Fogelqvist J."/>
        </authorList>
    </citation>
    <scope>NUCLEOTIDE SEQUENCE [LARGE SCALE GENOMIC DNA]</scope>
</reference>
<feature type="domain" description="ATP synthase YMF19-like N-terminal" evidence="8">
    <location>
        <begin position="2"/>
        <end position="45"/>
    </location>
</feature>
<dbReference type="GO" id="GO:0006754">
    <property type="term" value="P:ATP biosynthetic process"/>
    <property type="evidence" value="ECO:0007669"/>
    <property type="project" value="UniProtKB-KW"/>
</dbReference>
<evidence type="ECO:0000256" key="7">
    <source>
        <dbReference type="SAM" id="Phobius"/>
    </source>
</evidence>
<evidence type="ECO:0000313" key="9">
    <source>
        <dbReference type="EMBL" id="SYZ47150.1"/>
    </source>
</evidence>
<keyword evidence="2 7" id="KW-0812">Transmembrane</keyword>
<dbReference type="AlphaFoldDB" id="A0A3P3YW88"/>